<dbReference type="GO" id="GO:0008324">
    <property type="term" value="F:monoatomic cation transmembrane transporter activity"/>
    <property type="evidence" value="ECO:0007669"/>
    <property type="project" value="InterPro"/>
</dbReference>
<keyword evidence="5 6" id="KW-0472">Membrane</keyword>
<dbReference type="Pfam" id="PF01545">
    <property type="entry name" value="Cation_efflux"/>
    <property type="match status" value="1"/>
</dbReference>
<keyword evidence="2" id="KW-0813">Transport</keyword>
<evidence type="ECO:0000313" key="8">
    <source>
        <dbReference type="EMBL" id="TDQ51556.1"/>
    </source>
</evidence>
<dbReference type="GO" id="GO:0016020">
    <property type="term" value="C:membrane"/>
    <property type="evidence" value="ECO:0007669"/>
    <property type="project" value="UniProtKB-SubCell"/>
</dbReference>
<dbReference type="SUPFAM" id="SSF161111">
    <property type="entry name" value="Cation efflux protein transmembrane domain-like"/>
    <property type="match status" value="1"/>
</dbReference>
<feature type="transmembrane region" description="Helical" evidence="6">
    <location>
        <begin position="24"/>
        <end position="45"/>
    </location>
</feature>
<dbReference type="InterPro" id="IPR058533">
    <property type="entry name" value="Cation_efflux_TM"/>
</dbReference>
<dbReference type="RefSeq" id="WP_208113173.1">
    <property type="nucleotide sequence ID" value="NZ_SNYN01000010.1"/>
</dbReference>
<gene>
    <name evidence="8" type="ORF">EV190_11044</name>
</gene>
<reference evidence="8 9" key="1">
    <citation type="submission" date="2019-03" db="EMBL/GenBank/DDBJ databases">
        <title>Genomic Encyclopedia of Type Strains, Phase IV (KMG-IV): sequencing the most valuable type-strain genomes for metagenomic binning, comparative biology and taxonomic classification.</title>
        <authorList>
            <person name="Goeker M."/>
        </authorList>
    </citation>
    <scope>NUCLEOTIDE SEQUENCE [LARGE SCALE GENOMIC DNA]</scope>
    <source>
        <strain evidence="8 9">DSM 46770</strain>
    </source>
</reference>
<feature type="transmembrane region" description="Helical" evidence="6">
    <location>
        <begin position="129"/>
        <end position="153"/>
    </location>
</feature>
<dbReference type="InterPro" id="IPR027469">
    <property type="entry name" value="Cation_efflux_TMD_sf"/>
</dbReference>
<dbReference type="Gene3D" id="1.20.1510.10">
    <property type="entry name" value="Cation efflux protein transmembrane domain"/>
    <property type="match status" value="1"/>
</dbReference>
<evidence type="ECO:0000256" key="3">
    <source>
        <dbReference type="ARBA" id="ARBA00022692"/>
    </source>
</evidence>
<evidence type="ECO:0000313" key="9">
    <source>
        <dbReference type="Proteomes" id="UP000295281"/>
    </source>
</evidence>
<feature type="transmembrane region" description="Helical" evidence="6">
    <location>
        <begin position="180"/>
        <end position="200"/>
    </location>
</feature>
<evidence type="ECO:0000256" key="5">
    <source>
        <dbReference type="ARBA" id="ARBA00023136"/>
    </source>
</evidence>
<feature type="transmembrane region" description="Helical" evidence="6">
    <location>
        <begin position="89"/>
        <end position="109"/>
    </location>
</feature>
<dbReference type="AlphaFoldDB" id="A0A4R6UZ04"/>
<feature type="domain" description="Cation efflux protein transmembrane" evidence="7">
    <location>
        <begin position="29"/>
        <end position="228"/>
    </location>
</feature>
<accession>A0A4R6UZ04</accession>
<comment type="caution">
    <text evidence="8">The sequence shown here is derived from an EMBL/GenBank/DDBJ whole genome shotgun (WGS) entry which is preliminary data.</text>
</comment>
<keyword evidence="9" id="KW-1185">Reference proteome</keyword>
<evidence type="ECO:0000256" key="4">
    <source>
        <dbReference type="ARBA" id="ARBA00022989"/>
    </source>
</evidence>
<dbReference type="PANTHER" id="PTHR43840">
    <property type="entry name" value="MITOCHONDRIAL METAL TRANSPORTER 1-RELATED"/>
    <property type="match status" value="1"/>
</dbReference>
<dbReference type="InterPro" id="IPR050291">
    <property type="entry name" value="CDF_Transporter"/>
</dbReference>
<organism evidence="8 9">
    <name type="scientific">Actinorugispora endophytica</name>
    <dbReference type="NCBI Taxonomy" id="1605990"/>
    <lineage>
        <taxon>Bacteria</taxon>
        <taxon>Bacillati</taxon>
        <taxon>Actinomycetota</taxon>
        <taxon>Actinomycetes</taxon>
        <taxon>Streptosporangiales</taxon>
        <taxon>Nocardiopsidaceae</taxon>
        <taxon>Actinorugispora</taxon>
    </lineage>
</organism>
<name>A0A4R6UZ04_9ACTN</name>
<comment type="subcellular location">
    <subcellularLocation>
        <location evidence="1">Membrane</location>
        <topology evidence="1">Multi-pass membrane protein</topology>
    </subcellularLocation>
</comment>
<evidence type="ECO:0000259" key="7">
    <source>
        <dbReference type="Pfam" id="PF01545"/>
    </source>
</evidence>
<evidence type="ECO:0000256" key="6">
    <source>
        <dbReference type="SAM" id="Phobius"/>
    </source>
</evidence>
<dbReference type="EMBL" id="SNYN01000010">
    <property type="protein sequence ID" value="TDQ51556.1"/>
    <property type="molecule type" value="Genomic_DNA"/>
</dbReference>
<proteinExistence type="predicted"/>
<keyword evidence="3 6" id="KW-0812">Transmembrane</keyword>
<sequence length="318" mass="35017">MTRIYDHYELPEEKERLHLRAVRLEWATIAVFVVTIALMAVTLGQSQAMKAAWTEDFLSLVPPIAFLVADRLRDRGPNERFPYGYHRSVAIGFLAAALALLALGGYILADSLTRLVTGERPPIGLVEIAGWQVWLGWPMIAVLAVTAVPAVVLGRMKIRLARELRDKVLYADAEMNRADWMTSGAAILGVLGIGAGLWWADAVAAAVISADIVRDGLRTTRTAVTNLMDSRPTPATGHGTDPVPEKLVGIARTEPWVLDAWVRLREEGHVLVGEVLVVPRPDTEGITGRLERLGARLRESDWRVHDIVVAPVARIERQ</sequence>
<evidence type="ECO:0000256" key="2">
    <source>
        <dbReference type="ARBA" id="ARBA00022448"/>
    </source>
</evidence>
<dbReference type="PANTHER" id="PTHR43840:SF15">
    <property type="entry name" value="MITOCHONDRIAL METAL TRANSPORTER 1-RELATED"/>
    <property type="match status" value="1"/>
</dbReference>
<evidence type="ECO:0000256" key="1">
    <source>
        <dbReference type="ARBA" id="ARBA00004141"/>
    </source>
</evidence>
<dbReference type="Proteomes" id="UP000295281">
    <property type="component" value="Unassembled WGS sequence"/>
</dbReference>
<protein>
    <submittedName>
        <fullName evidence="8">Cation diffusion facilitator family transporter</fullName>
    </submittedName>
</protein>
<keyword evidence="4 6" id="KW-1133">Transmembrane helix</keyword>